<dbReference type="CDD" id="cd05017">
    <property type="entry name" value="SIS_PGI_PMI_1"/>
    <property type="match status" value="1"/>
</dbReference>
<dbReference type="NCBIfam" id="TIGR02128">
    <property type="entry name" value="G6PI_arch"/>
    <property type="match status" value="1"/>
</dbReference>
<proteinExistence type="inferred from homology"/>
<dbReference type="KEGG" id="ccha:ELD05_02875"/>
<dbReference type="GO" id="GO:0005975">
    <property type="term" value="P:carbohydrate metabolic process"/>
    <property type="evidence" value="ECO:0007669"/>
    <property type="project" value="InterPro"/>
</dbReference>
<dbReference type="Gene3D" id="3.40.50.10490">
    <property type="entry name" value="Glucose-6-phosphate isomerase like protein, domain 1"/>
    <property type="match status" value="2"/>
</dbReference>
<dbReference type="PROSITE" id="PS51464">
    <property type="entry name" value="SIS"/>
    <property type="match status" value="1"/>
</dbReference>
<dbReference type="InterPro" id="IPR019490">
    <property type="entry name" value="Glu6P/Mann6P_isomerase_C"/>
</dbReference>
<protein>
    <submittedName>
        <fullName evidence="4">Bifunctional phosphoglucose/phosphomannose isomerase</fullName>
    </submittedName>
</protein>
<dbReference type="InterPro" id="IPR046348">
    <property type="entry name" value="SIS_dom_sf"/>
</dbReference>
<dbReference type="NCBIfam" id="NF006423">
    <property type="entry name" value="PRK08674.1-2"/>
    <property type="match status" value="1"/>
</dbReference>
<comment type="similarity">
    <text evidence="1">Belongs to the PGI/PMI family.</text>
</comment>
<dbReference type="GO" id="GO:0004347">
    <property type="term" value="F:glucose-6-phosphate isomerase activity"/>
    <property type="evidence" value="ECO:0007669"/>
    <property type="project" value="InterPro"/>
</dbReference>
<evidence type="ECO:0000313" key="4">
    <source>
        <dbReference type="EMBL" id="AZT89682.1"/>
    </source>
</evidence>
<keyword evidence="2 4" id="KW-0413">Isomerase</keyword>
<evidence type="ECO:0000256" key="1">
    <source>
        <dbReference type="ARBA" id="ARBA00010523"/>
    </source>
</evidence>
<dbReference type="Pfam" id="PF01380">
    <property type="entry name" value="SIS"/>
    <property type="match status" value="1"/>
</dbReference>
<reference evidence="4 5" key="1">
    <citation type="submission" date="2018-12" db="EMBL/GenBank/DDBJ databases">
        <title>Genome sequence from the cellulolytic species, Caldicellulosiruptor changbaiensis.</title>
        <authorList>
            <person name="Blumer-Schuette S.E."/>
            <person name="Mendoza C."/>
        </authorList>
    </citation>
    <scope>NUCLEOTIDE SEQUENCE [LARGE SCALE GENOMIC DNA]</scope>
    <source>
        <strain evidence="4 5">CBS-Z</strain>
    </source>
</reference>
<gene>
    <name evidence="4" type="ORF">ELD05_02875</name>
</gene>
<accession>A0A3T0D339</accession>
<dbReference type="RefSeq" id="WP_127351283.1">
    <property type="nucleotide sequence ID" value="NZ_CP034791.1"/>
</dbReference>
<dbReference type="SUPFAM" id="SSF53697">
    <property type="entry name" value="SIS domain"/>
    <property type="match status" value="1"/>
</dbReference>
<organism evidence="4 5">
    <name type="scientific">Caldicellulosiruptor changbaiensis</name>
    <dbReference type="NCBI Taxonomy" id="1222016"/>
    <lineage>
        <taxon>Bacteria</taxon>
        <taxon>Bacillati</taxon>
        <taxon>Bacillota</taxon>
        <taxon>Bacillota incertae sedis</taxon>
        <taxon>Caldicellulosiruptorales</taxon>
        <taxon>Caldicellulosiruptoraceae</taxon>
        <taxon>Caldicellulosiruptor</taxon>
    </lineage>
</organism>
<name>A0A3T0D339_9FIRM</name>
<dbReference type="Proteomes" id="UP000282930">
    <property type="component" value="Chromosome"/>
</dbReference>
<evidence type="ECO:0000256" key="2">
    <source>
        <dbReference type="ARBA" id="ARBA00023235"/>
    </source>
</evidence>
<sequence length="354" mass="39371">MLDNLEMIAQNDPSGMFEAVYNLPEQIQKAYEIGKNISVDIKAEDIDKVVITGLGGSAIGGNLVRVFVLDQCKVPVIVNRDYVLPAYVNSKTLVIASSYSGNTEETLSAYQDAKAKGAKIIAITTGGKLKEMAEKDGYYVITIPGGLQPRAALGYSFIPLLMLFVKIGLIPPVDDQIEETIKVLSDLRERYKPEVPEEKNLAKRLTLKLWNKLPIIYGISGTTEVIAERWKGQICENSKSPAYFNVFSELNHNEIVGTESPKHILGLFEIVMLHDVEDHKRNAIRMDITKDLVKGVVSGVNDIYSIGNSRLARMFSLIYLGDYVSLYLATLYQNDPTPVKKIDILKNKLAEIKD</sequence>
<dbReference type="CDD" id="cd05637">
    <property type="entry name" value="SIS_PGI_PMI_2"/>
    <property type="match status" value="1"/>
</dbReference>
<dbReference type="NCBIfam" id="NF006426">
    <property type="entry name" value="PRK08674.1-6"/>
    <property type="match status" value="1"/>
</dbReference>
<dbReference type="GO" id="GO:0097367">
    <property type="term" value="F:carbohydrate derivative binding"/>
    <property type="evidence" value="ECO:0007669"/>
    <property type="project" value="InterPro"/>
</dbReference>
<dbReference type="GO" id="GO:0004476">
    <property type="term" value="F:mannose-6-phosphate isomerase activity"/>
    <property type="evidence" value="ECO:0007669"/>
    <property type="project" value="InterPro"/>
</dbReference>
<dbReference type="InterPro" id="IPR001347">
    <property type="entry name" value="SIS_dom"/>
</dbReference>
<evidence type="ECO:0000259" key="3">
    <source>
        <dbReference type="PROSITE" id="PS51464"/>
    </source>
</evidence>
<dbReference type="Pfam" id="PF10432">
    <property type="entry name" value="bact-PGI_C"/>
    <property type="match status" value="1"/>
</dbReference>
<dbReference type="AlphaFoldDB" id="A0A3T0D339"/>
<dbReference type="GO" id="GO:1901135">
    <property type="term" value="P:carbohydrate derivative metabolic process"/>
    <property type="evidence" value="ECO:0007669"/>
    <property type="project" value="InterPro"/>
</dbReference>
<dbReference type="EMBL" id="CP034791">
    <property type="protein sequence ID" value="AZT89682.1"/>
    <property type="molecule type" value="Genomic_DNA"/>
</dbReference>
<evidence type="ECO:0000313" key="5">
    <source>
        <dbReference type="Proteomes" id="UP000282930"/>
    </source>
</evidence>
<dbReference type="InterPro" id="IPR035484">
    <property type="entry name" value="SIS_PGI/PMI_1"/>
</dbReference>
<keyword evidence="5" id="KW-1185">Reference proteome</keyword>
<feature type="domain" description="SIS" evidence="3">
    <location>
        <begin position="37"/>
        <end position="179"/>
    </location>
</feature>